<proteinExistence type="predicted"/>
<dbReference type="Proteomes" id="UP000276133">
    <property type="component" value="Unassembled WGS sequence"/>
</dbReference>
<reference evidence="1 2" key="1">
    <citation type="journal article" date="2018" name="Sci. Rep.">
        <title>Genomic signatures of local adaptation to the degree of environmental predictability in rotifers.</title>
        <authorList>
            <person name="Franch-Gras L."/>
            <person name="Hahn C."/>
            <person name="Garcia-Roger E.M."/>
            <person name="Carmona M.J."/>
            <person name="Serra M."/>
            <person name="Gomez A."/>
        </authorList>
    </citation>
    <scope>NUCLEOTIDE SEQUENCE [LARGE SCALE GENOMIC DNA]</scope>
    <source>
        <strain evidence="1">HYR1</strain>
    </source>
</reference>
<comment type="caution">
    <text evidence="1">The sequence shown here is derived from an EMBL/GenBank/DDBJ whole genome shotgun (WGS) entry which is preliminary data.</text>
</comment>
<sequence length="85" mass="9878">MQSIGTDFSDFHKNQLKELKLLHIFSSAEQVFDHSNKKHKYSTINNYCQTIGLSLFEALTVSLAVCLELTNERYYKRGLENNYLS</sequence>
<evidence type="ECO:0000313" key="1">
    <source>
        <dbReference type="EMBL" id="RMZ94130.1"/>
    </source>
</evidence>
<gene>
    <name evidence="1" type="ORF">BpHYR1_023507</name>
</gene>
<protein>
    <submittedName>
        <fullName evidence="1">Uncharacterized protein</fullName>
    </submittedName>
</protein>
<dbReference type="AlphaFoldDB" id="A0A3M7P5P0"/>
<name>A0A3M7P5P0_BRAPC</name>
<accession>A0A3M7P5P0</accession>
<evidence type="ECO:0000313" key="2">
    <source>
        <dbReference type="Proteomes" id="UP000276133"/>
    </source>
</evidence>
<organism evidence="1 2">
    <name type="scientific">Brachionus plicatilis</name>
    <name type="common">Marine rotifer</name>
    <name type="synonym">Brachionus muelleri</name>
    <dbReference type="NCBI Taxonomy" id="10195"/>
    <lineage>
        <taxon>Eukaryota</taxon>
        <taxon>Metazoa</taxon>
        <taxon>Spiralia</taxon>
        <taxon>Gnathifera</taxon>
        <taxon>Rotifera</taxon>
        <taxon>Eurotatoria</taxon>
        <taxon>Monogononta</taxon>
        <taxon>Pseudotrocha</taxon>
        <taxon>Ploima</taxon>
        <taxon>Brachionidae</taxon>
        <taxon>Brachionus</taxon>
    </lineage>
</organism>
<dbReference type="EMBL" id="REGN01013276">
    <property type="protein sequence ID" value="RMZ94130.1"/>
    <property type="molecule type" value="Genomic_DNA"/>
</dbReference>
<keyword evidence="2" id="KW-1185">Reference proteome</keyword>